<organism evidence="1 2">
    <name type="scientific">Paraburkholderia caballeronis</name>
    <dbReference type="NCBI Taxonomy" id="416943"/>
    <lineage>
        <taxon>Bacteria</taxon>
        <taxon>Pseudomonadati</taxon>
        <taxon>Pseudomonadota</taxon>
        <taxon>Betaproteobacteria</taxon>
        <taxon>Burkholderiales</taxon>
        <taxon>Burkholderiaceae</taxon>
        <taxon>Paraburkholderia</taxon>
    </lineage>
</organism>
<dbReference type="Gene3D" id="3.40.1490.10">
    <property type="entry name" value="Bit1"/>
    <property type="match status" value="1"/>
</dbReference>
<evidence type="ECO:0008006" key="3">
    <source>
        <dbReference type="Google" id="ProtNLM"/>
    </source>
</evidence>
<dbReference type="STRING" id="416943.SAMN05445871_3371"/>
<sequence length="147" mass="14881">MQSMQNVDTASPATPERCVIVVDNQLPAGRAANAAAVLALTVGHRHPALVGLPLVDASGVEHPGLIPIGIAVLAADQATLSGIRGKGAAAGCDIVDFPVQGQQTTDYSAFRDAVAQVATADLQYVGVALIGARKPIGKIVANLGLLK</sequence>
<name>A0A1H7HJV1_9BURK</name>
<keyword evidence="2" id="KW-1185">Reference proteome</keyword>
<dbReference type="EMBL" id="FOAJ01000002">
    <property type="protein sequence ID" value="SEK50559.1"/>
    <property type="molecule type" value="Genomic_DNA"/>
</dbReference>
<dbReference type="SUPFAM" id="SSF102462">
    <property type="entry name" value="Peptidyl-tRNA hydrolase II"/>
    <property type="match status" value="1"/>
</dbReference>
<evidence type="ECO:0000313" key="1">
    <source>
        <dbReference type="EMBL" id="SEK50559.1"/>
    </source>
</evidence>
<evidence type="ECO:0000313" key="2">
    <source>
        <dbReference type="Proteomes" id="UP000199120"/>
    </source>
</evidence>
<gene>
    <name evidence="1" type="ORF">SAMN05192542_102310</name>
</gene>
<dbReference type="PIRSF" id="PIRSF033736">
    <property type="entry name" value="UCP033763"/>
    <property type="match status" value="1"/>
</dbReference>
<accession>A0A1H7HJV1</accession>
<protein>
    <recommendedName>
        <fullName evidence="3">DUF2000 domain-containing protein</fullName>
    </recommendedName>
</protein>
<dbReference type="AlphaFoldDB" id="A0A1H7HJV1"/>
<dbReference type="Proteomes" id="UP000199120">
    <property type="component" value="Unassembled WGS sequence"/>
</dbReference>
<dbReference type="RefSeq" id="WP_244283807.1">
    <property type="nucleotide sequence ID" value="NZ_FNSR01000001.1"/>
</dbReference>
<proteinExistence type="predicted"/>
<reference evidence="2" key="1">
    <citation type="submission" date="2016-10" db="EMBL/GenBank/DDBJ databases">
        <authorList>
            <person name="Varghese N."/>
            <person name="Submissions S."/>
        </authorList>
    </citation>
    <scope>NUCLEOTIDE SEQUENCE [LARGE SCALE GENOMIC DNA]</scope>
    <source>
        <strain evidence="2">LMG 26416</strain>
    </source>
</reference>
<dbReference type="InterPro" id="IPR018988">
    <property type="entry name" value="DUF2000"/>
</dbReference>
<dbReference type="InterPro" id="IPR023476">
    <property type="entry name" value="Pep_tRNA_hydro_II_dom_sf"/>
</dbReference>
<dbReference type="Pfam" id="PF09391">
    <property type="entry name" value="DUF2000"/>
    <property type="match status" value="1"/>
</dbReference>
<dbReference type="InterPro" id="IPR017021">
    <property type="entry name" value="UCP033763"/>
</dbReference>